<dbReference type="Gene3D" id="3.30.450.380">
    <property type="match status" value="1"/>
</dbReference>
<dbReference type="Pfam" id="PF00437">
    <property type="entry name" value="T2SSE"/>
    <property type="match status" value="1"/>
</dbReference>
<dbReference type="SMART" id="SM00382">
    <property type="entry name" value="AAA"/>
    <property type="match status" value="1"/>
</dbReference>
<dbReference type="PANTHER" id="PTHR30486:SF6">
    <property type="entry name" value="TYPE IV PILUS RETRACTATION ATPASE PILT"/>
    <property type="match status" value="1"/>
</dbReference>
<feature type="domain" description="AAA+ ATPase" evidence="3">
    <location>
        <begin position="345"/>
        <end position="473"/>
    </location>
</feature>
<evidence type="ECO:0000313" key="4">
    <source>
        <dbReference type="EMBL" id="TSD09477.1"/>
    </source>
</evidence>
<organism evidence="4 5">
    <name type="scientific">Haloglomus irregulare</name>
    <dbReference type="NCBI Taxonomy" id="2234134"/>
    <lineage>
        <taxon>Archaea</taxon>
        <taxon>Methanobacteriati</taxon>
        <taxon>Methanobacteriota</taxon>
        <taxon>Stenosarchaea group</taxon>
        <taxon>Halobacteria</taxon>
        <taxon>Halobacteriales</taxon>
        <taxon>Natronomonadaceae</taxon>
        <taxon>Haloglomus</taxon>
    </lineage>
</organism>
<keyword evidence="5" id="KW-1185">Reference proteome</keyword>
<dbReference type="InterPro" id="IPR056571">
    <property type="entry name" value="PilB3-like_C"/>
</dbReference>
<dbReference type="SUPFAM" id="SSF52540">
    <property type="entry name" value="P-loop containing nucleoside triphosphate hydrolases"/>
    <property type="match status" value="1"/>
</dbReference>
<evidence type="ECO:0000259" key="3">
    <source>
        <dbReference type="SMART" id="SM00382"/>
    </source>
</evidence>
<dbReference type="InterPro" id="IPR050921">
    <property type="entry name" value="T4SS_GSP_E_ATPase"/>
</dbReference>
<dbReference type="AlphaFoldDB" id="A0A554MWH7"/>
<sequence>MRDRGDGSQHRSRVTVSSETDNSEPTPTEEHSESGPEDGGFQFNGEGETTSRADEAATGPSAGHIVADHPIKGEILRETQEWFRTADLDESFAEAPETEFIKSNFFDFSYLDDHEEVERIWVDKPYAYVSILQRHGEEKLRYHVHEPELSEFEEYVRDDLEKILRNSLMYQDLEEEEDREVVFERKAEEIITDHAAATVSDGTLLKLKYYLLRDFVHLGPIEPIMRDPAIEDISCDGIGIPVYVYHAEHRDLKSNISFDGSELSSFALRLAQRAGEQISVSEPLMDGTLPDGSRVQLTFGSDVSTRGSNFTIRKFANVPLTPVDLIETGTFSVEQMAYFWLAIENNRSLIFSGGTGSGKTTSMNAVSMFIPEDSKVVSIEDTREITLPHDNWIQSLTRESITSEGRGEVTMYQLLQAALRQRPEYLLVGEIRTEQDVAFTFFQAIGTGHTAYTTIHAESVEGVLNRLENDPLAVPVQMVLELDIVSIQKQTFKSGDRVRRNDGVTEIRAGDDAGESVRAIDVFQRDADTDTHRKVNKSAVLQDIADDRGWGARELGEALNDREEFLQYLVDEGIDGYRDVTAAIHAFGNDREQLMRQVTEGTLAPDDLTVEDADELYQ</sequence>
<dbReference type="InterPro" id="IPR027417">
    <property type="entry name" value="P-loop_NTPase"/>
</dbReference>
<evidence type="ECO:0000256" key="2">
    <source>
        <dbReference type="SAM" id="MobiDB-lite"/>
    </source>
</evidence>
<comment type="similarity">
    <text evidence="1">Belongs to the GSP E family.</text>
</comment>
<name>A0A554MWH7_9EURY</name>
<dbReference type="GO" id="GO:0016887">
    <property type="term" value="F:ATP hydrolysis activity"/>
    <property type="evidence" value="ECO:0007669"/>
    <property type="project" value="InterPro"/>
</dbReference>
<accession>A0A554MWH7</accession>
<evidence type="ECO:0000313" key="5">
    <source>
        <dbReference type="Proteomes" id="UP000319894"/>
    </source>
</evidence>
<dbReference type="EMBL" id="QMDX01000012">
    <property type="protein sequence ID" value="TSD09477.1"/>
    <property type="molecule type" value="Genomic_DNA"/>
</dbReference>
<gene>
    <name evidence="4" type="ORF">DP107_15140</name>
</gene>
<dbReference type="InParanoid" id="A0A554MWH7"/>
<dbReference type="InterPro" id="IPR056570">
    <property type="entry name" value="PilB3-like_N"/>
</dbReference>
<protein>
    <submittedName>
        <fullName evidence="4">Pilus assembly protein</fullName>
    </submittedName>
</protein>
<dbReference type="RefSeq" id="WP_144262987.1">
    <property type="nucleotide sequence ID" value="NZ_QMDX01000012.1"/>
</dbReference>
<dbReference type="CDD" id="cd01130">
    <property type="entry name" value="VirB11-like_ATPase"/>
    <property type="match status" value="1"/>
</dbReference>
<feature type="region of interest" description="Disordered" evidence="2">
    <location>
        <begin position="1"/>
        <end position="68"/>
    </location>
</feature>
<reference evidence="4 5" key="1">
    <citation type="submission" date="2018-06" db="EMBL/GenBank/DDBJ databases">
        <title>Natronomonas sp. F16-60 a new haloarchaeon isolated from a solar saltern of Isla Cristina, Huelva, Spain.</title>
        <authorList>
            <person name="Duran-Viseras A."/>
            <person name="Sanchez-Porro C."/>
            <person name="Ventosa A."/>
        </authorList>
    </citation>
    <scope>NUCLEOTIDE SEQUENCE [LARGE SCALE GENOMIC DNA]</scope>
    <source>
        <strain evidence="4 5">F16-60</strain>
    </source>
</reference>
<dbReference type="Pfam" id="PF23989">
    <property type="entry name" value="PilB3_C"/>
    <property type="match status" value="1"/>
</dbReference>
<dbReference type="Pfam" id="PF23990">
    <property type="entry name" value="PilB3_N"/>
    <property type="match status" value="1"/>
</dbReference>
<dbReference type="InterPro" id="IPR001482">
    <property type="entry name" value="T2SS/T4SS_dom"/>
</dbReference>
<comment type="caution">
    <text evidence="4">The sequence shown here is derived from an EMBL/GenBank/DDBJ whole genome shotgun (WGS) entry which is preliminary data.</text>
</comment>
<dbReference type="InterPro" id="IPR003593">
    <property type="entry name" value="AAA+_ATPase"/>
</dbReference>
<proteinExistence type="inferred from homology"/>
<dbReference type="PANTHER" id="PTHR30486">
    <property type="entry name" value="TWITCHING MOTILITY PROTEIN PILT"/>
    <property type="match status" value="1"/>
</dbReference>
<evidence type="ECO:0000256" key="1">
    <source>
        <dbReference type="ARBA" id="ARBA00006611"/>
    </source>
</evidence>
<dbReference type="Gene3D" id="3.40.50.300">
    <property type="entry name" value="P-loop containing nucleotide triphosphate hydrolases"/>
    <property type="match status" value="1"/>
</dbReference>
<dbReference type="Proteomes" id="UP000319894">
    <property type="component" value="Unassembled WGS sequence"/>
</dbReference>